<feature type="compositionally biased region" description="Basic and acidic residues" evidence="5">
    <location>
        <begin position="106"/>
        <end position="123"/>
    </location>
</feature>
<feature type="domain" description="Prokaryotic-type class I peptide chain release factors" evidence="6">
    <location>
        <begin position="42"/>
        <end position="142"/>
    </location>
</feature>
<dbReference type="KEGG" id="blac:94347856"/>
<evidence type="ECO:0000256" key="3">
    <source>
        <dbReference type="ARBA" id="ARBA00022946"/>
    </source>
</evidence>
<proteinExistence type="inferred from homology"/>
<accession>A0A976IJ50</accession>
<dbReference type="InterPro" id="IPR045853">
    <property type="entry name" value="Pep_chain_release_fac_I_sf"/>
</dbReference>
<keyword evidence="4" id="KW-0496">Mitochondrion</keyword>
<comment type="subcellular location">
    <subcellularLocation>
        <location evidence="1">Mitochondrion</location>
    </subcellularLocation>
</comment>
<sequence>MYSRFVSRCASSRTSPSSIFAHWTLLSDIRHSSSTAILAERRDVELKESELSESFVKGSGKGGQKINKVRNCVLLTHVPTGLQVQCQKTRSLDGNRRAARKLLQQKLDDHVNGESSKRSLKIDRLRRKKANRSAKSKKKYTNSVDMKLKEKEQAEGIASNAVTKSDEEPDSDSGNENESDDDYVDLDLEDSKVGLSWGSKRFLKR</sequence>
<dbReference type="SUPFAM" id="SSF75620">
    <property type="entry name" value="Release factor"/>
    <property type="match status" value="1"/>
</dbReference>
<dbReference type="GO" id="GO:0003747">
    <property type="term" value="F:translation release factor activity"/>
    <property type="evidence" value="ECO:0007669"/>
    <property type="project" value="InterPro"/>
</dbReference>
<dbReference type="Proteomes" id="UP000294530">
    <property type="component" value="Unassembled WGS sequence"/>
</dbReference>
<comment type="caution">
    <text evidence="7">The sequence shown here is derived from an EMBL/GenBank/DDBJ whole genome shotgun (WGS) entry which is preliminary data.</text>
</comment>
<feature type="compositionally biased region" description="Acidic residues" evidence="5">
    <location>
        <begin position="167"/>
        <end position="185"/>
    </location>
</feature>
<dbReference type="Pfam" id="PF00472">
    <property type="entry name" value="RF-1"/>
    <property type="match status" value="1"/>
</dbReference>
<comment type="similarity">
    <text evidence="2">Belongs to the prokaryotic/mitochondrial release factor family.</text>
</comment>
<dbReference type="OrthoDB" id="277888at2759"/>
<protein>
    <recommendedName>
        <fullName evidence="6">Prokaryotic-type class I peptide chain release factors domain-containing protein</fullName>
    </recommendedName>
</protein>
<evidence type="ECO:0000259" key="6">
    <source>
        <dbReference type="Pfam" id="PF00472"/>
    </source>
</evidence>
<evidence type="ECO:0000313" key="8">
    <source>
        <dbReference type="Proteomes" id="UP000294530"/>
    </source>
</evidence>
<organism evidence="7 8">
    <name type="scientific">Bremia lactucae</name>
    <name type="common">Lettuce downy mildew</name>
    <dbReference type="NCBI Taxonomy" id="4779"/>
    <lineage>
        <taxon>Eukaryota</taxon>
        <taxon>Sar</taxon>
        <taxon>Stramenopiles</taxon>
        <taxon>Oomycota</taxon>
        <taxon>Peronosporomycetes</taxon>
        <taxon>Peronosporales</taxon>
        <taxon>Peronosporaceae</taxon>
        <taxon>Bremia</taxon>
    </lineage>
</organism>
<name>A0A976IJ50_BRELC</name>
<dbReference type="AlphaFoldDB" id="A0A976IJ50"/>
<dbReference type="GeneID" id="94347856"/>
<dbReference type="PANTHER" id="PTHR46203:SF1">
    <property type="entry name" value="MITOCHONDRIAL TRANSLATION RELEASE FACTOR IN RESCUE"/>
    <property type="match status" value="1"/>
</dbReference>
<feature type="region of interest" description="Disordered" evidence="5">
    <location>
        <begin position="104"/>
        <end position="185"/>
    </location>
</feature>
<dbReference type="InterPro" id="IPR000352">
    <property type="entry name" value="Pep_chain_release_fac_I"/>
</dbReference>
<evidence type="ECO:0000313" key="7">
    <source>
        <dbReference type="EMBL" id="TDH72796.1"/>
    </source>
</evidence>
<keyword evidence="3" id="KW-0809">Transit peptide</keyword>
<dbReference type="GO" id="GO:0005739">
    <property type="term" value="C:mitochondrion"/>
    <property type="evidence" value="ECO:0007669"/>
    <property type="project" value="UniProtKB-SubCell"/>
</dbReference>
<dbReference type="InterPro" id="IPR052405">
    <property type="entry name" value="Mito_Transl_Release_Factor"/>
</dbReference>
<evidence type="ECO:0000256" key="1">
    <source>
        <dbReference type="ARBA" id="ARBA00004173"/>
    </source>
</evidence>
<gene>
    <name evidence="7" type="ORF">CCR75_004095</name>
</gene>
<feature type="compositionally biased region" description="Basic residues" evidence="5">
    <location>
        <begin position="124"/>
        <end position="140"/>
    </location>
</feature>
<keyword evidence="8" id="KW-1185">Reference proteome</keyword>
<dbReference type="RefSeq" id="XP_067822295.1">
    <property type="nucleotide sequence ID" value="XM_067962185.1"/>
</dbReference>
<evidence type="ECO:0000256" key="5">
    <source>
        <dbReference type="SAM" id="MobiDB-lite"/>
    </source>
</evidence>
<dbReference type="EMBL" id="SHOA02000017">
    <property type="protein sequence ID" value="TDH72796.1"/>
    <property type="molecule type" value="Genomic_DNA"/>
</dbReference>
<dbReference type="Gene3D" id="3.30.160.20">
    <property type="match status" value="1"/>
</dbReference>
<evidence type="ECO:0000256" key="4">
    <source>
        <dbReference type="ARBA" id="ARBA00023128"/>
    </source>
</evidence>
<reference evidence="7 8" key="1">
    <citation type="journal article" date="2021" name="Genome Biol.">
        <title>AFLAP: assembly-free linkage analysis pipeline using k-mers from genome sequencing data.</title>
        <authorList>
            <person name="Fletcher K."/>
            <person name="Zhang L."/>
            <person name="Gil J."/>
            <person name="Han R."/>
            <person name="Cavanaugh K."/>
            <person name="Michelmore R."/>
        </authorList>
    </citation>
    <scope>NUCLEOTIDE SEQUENCE [LARGE SCALE GENOMIC DNA]</scope>
    <source>
        <strain evidence="7 8">SF5</strain>
    </source>
</reference>
<dbReference type="PANTHER" id="PTHR46203">
    <property type="entry name" value="PROBABLE PEPTIDE CHAIN RELEASE FACTOR C12ORF65"/>
    <property type="match status" value="1"/>
</dbReference>
<evidence type="ECO:0000256" key="2">
    <source>
        <dbReference type="ARBA" id="ARBA00010835"/>
    </source>
</evidence>